<dbReference type="Pfam" id="PF01384">
    <property type="entry name" value="PHO4"/>
    <property type="match status" value="1"/>
</dbReference>
<feature type="transmembrane region" description="Helical" evidence="7">
    <location>
        <begin position="263"/>
        <end position="287"/>
    </location>
</feature>
<proteinExistence type="inferred from homology"/>
<evidence type="ECO:0000256" key="2">
    <source>
        <dbReference type="ARBA" id="ARBA00022448"/>
    </source>
</evidence>
<dbReference type="Proteomes" id="UP000002729">
    <property type="component" value="Unassembled WGS sequence"/>
</dbReference>
<dbReference type="GeneID" id="20227798"/>
<evidence type="ECO:0000256" key="8">
    <source>
        <dbReference type="SAM" id="MobiDB-lite"/>
    </source>
</evidence>
<evidence type="ECO:0000256" key="6">
    <source>
        <dbReference type="ARBA" id="ARBA00023136"/>
    </source>
</evidence>
<dbReference type="InterPro" id="IPR011333">
    <property type="entry name" value="SKP1/BTB/POZ_sf"/>
</dbReference>
<dbReference type="OrthoDB" id="67021at2759"/>
<dbReference type="InParanoid" id="F0XVH5"/>
<feature type="transmembrane region" description="Helical" evidence="7">
    <location>
        <begin position="74"/>
        <end position="92"/>
    </location>
</feature>
<keyword evidence="3 7" id="KW-0592">Phosphate transport</keyword>
<dbReference type="AlphaFoldDB" id="F0XVH5"/>
<dbReference type="InterPro" id="IPR001204">
    <property type="entry name" value="Phos_transporter"/>
</dbReference>
<evidence type="ECO:0000256" key="3">
    <source>
        <dbReference type="ARBA" id="ARBA00022592"/>
    </source>
</evidence>
<dbReference type="GO" id="GO:0005315">
    <property type="term" value="F:phosphate transmembrane transporter activity"/>
    <property type="evidence" value="ECO:0007669"/>
    <property type="project" value="InterPro"/>
</dbReference>
<dbReference type="FunCoup" id="F0XVH5">
    <property type="interactions" value="50"/>
</dbReference>
<reference evidence="9 10" key="1">
    <citation type="journal article" date="2011" name="Proc. Natl. Acad. Sci. U.S.A.">
        <title>Niche of harmful alga Aureococcus anophagefferens revealed through ecogenomics.</title>
        <authorList>
            <person name="Gobler C.J."/>
            <person name="Berry D.L."/>
            <person name="Dyhrman S.T."/>
            <person name="Wilhelm S.W."/>
            <person name="Salamov A."/>
            <person name="Lobanov A.V."/>
            <person name="Zhang Y."/>
            <person name="Collier J.L."/>
            <person name="Wurch L.L."/>
            <person name="Kustka A.B."/>
            <person name="Dill B.D."/>
            <person name="Shah M."/>
            <person name="VerBerkmoes N.C."/>
            <person name="Kuo A."/>
            <person name="Terry A."/>
            <person name="Pangilinan J."/>
            <person name="Lindquist E.A."/>
            <person name="Lucas S."/>
            <person name="Paulsen I.T."/>
            <person name="Hattenrath-Lehmann T.K."/>
            <person name="Talmage S.C."/>
            <person name="Walker E.A."/>
            <person name="Koch F."/>
            <person name="Burson A.M."/>
            <person name="Marcoval M.A."/>
            <person name="Tang Y.Z."/>
            <person name="Lecleir G.R."/>
            <person name="Coyne K.J."/>
            <person name="Berg G.M."/>
            <person name="Bertrand E.M."/>
            <person name="Saito M.A."/>
            <person name="Gladyshev V.N."/>
            <person name="Grigoriev I.V."/>
        </authorList>
    </citation>
    <scope>NUCLEOTIDE SEQUENCE [LARGE SCALE GENOMIC DNA]</scope>
    <source>
        <strain evidence="10">CCMP 1984</strain>
    </source>
</reference>
<dbReference type="Gene3D" id="3.30.710.10">
    <property type="entry name" value="Potassium Channel Kv1.1, Chain A"/>
    <property type="match status" value="1"/>
</dbReference>
<dbReference type="KEGG" id="aaf:AURANDRAFT_70513"/>
<feature type="transmembrane region" description="Helical" evidence="7">
    <location>
        <begin position="152"/>
        <end position="173"/>
    </location>
</feature>
<organism evidence="10">
    <name type="scientific">Aureococcus anophagefferens</name>
    <name type="common">Harmful bloom alga</name>
    <dbReference type="NCBI Taxonomy" id="44056"/>
    <lineage>
        <taxon>Eukaryota</taxon>
        <taxon>Sar</taxon>
        <taxon>Stramenopiles</taxon>
        <taxon>Ochrophyta</taxon>
        <taxon>Pelagophyceae</taxon>
        <taxon>Pelagomonadales</taxon>
        <taxon>Pelagomonadaceae</taxon>
        <taxon>Aureococcus</taxon>
    </lineage>
</organism>
<evidence type="ECO:0000256" key="5">
    <source>
        <dbReference type="ARBA" id="ARBA00022989"/>
    </source>
</evidence>
<evidence type="ECO:0000256" key="4">
    <source>
        <dbReference type="ARBA" id="ARBA00022692"/>
    </source>
</evidence>
<gene>
    <name evidence="9" type="primary">PTA6</name>
    <name evidence="9" type="ORF">AURANDRAFT_70513</name>
</gene>
<comment type="subcellular location">
    <subcellularLocation>
        <location evidence="1 7">Membrane</location>
        <topology evidence="1 7">Multi-pass membrane protein</topology>
    </subcellularLocation>
</comment>
<dbReference type="GO" id="GO:0016020">
    <property type="term" value="C:membrane"/>
    <property type="evidence" value="ECO:0007669"/>
    <property type="project" value="UniProtKB-SubCell"/>
</dbReference>
<dbReference type="GO" id="GO:0035435">
    <property type="term" value="P:phosphate ion transmembrane transport"/>
    <property type="evidence" value="ECO:0007669"/>
    <property type="project" value="TreeGrafter"/>
</dbReference>
<feature type="transmembrane region" description="Helical" evidence="7">
    <location>
        <begin position="43"/>
        <end position="62"/>
    </location>
</feature>
<feature type="transmembrane region" description="Helical" evidence="7">
    <location>
        <begin position="226"/>
        <end position="251"/>
    </location>
</feature>
<dbReference type="PANTHER" id="PTHR11101:SF80">
    <property type="entry name" value="PHOSPHATE TRANSPORTER"/>
    <property type="match status" value="1"/>
</dbReference>
<dbReference type="SUPFAM" id="SSF54695">
    <property type="entry name" value="POZ domain"/>
    <property type="match status" value="1"/>
</dbReference>
<keyword evidence="4 7" id="KW-0812">Transmembrane</keyword>
<dbReference type="OMA" id="AGFWFFG"/>
<evidence type="ECO:0000313" key="10">
    <source>
        <dbReference type="Proteomes" id="UP000002729"/>
    </source>
</evidence>
<evidence type="ECO:0000313" key="9">
    <source>
        <dbReference type="EMBL" id="EGB12603.1"/>
    </source>
</evidence>
<name>F0XVH5_AURAN</name>
<dbReference type="PANTHER" id="PTHR11101">
    <property type="entry name" value="PHOSPHATE TRANSPORTER"/>
    <property type="match status" value="1"/>
</dbReference>
<evidence type="ECO:0000256" key="1">
    <source>
        <dbReference type="ARBA" id="ARBA00004141"/>
    </source>
</evidence>
<protein>
    <recommendedName>
        <fullName evidence="7">Phosphate transporter</fullName>
    </recommendedName>
</protein>
<dbReference type="RefSeq" id="XP_009032267.1">
    <property type="nucleotide sequence ID" value="XM_009034019.1"/>
</dbReference>
<feature type="region of interest" description="Disordered" evidence="8">
    <location>
        <begin position="671"/>
        <end position="691"/>
    </location>
</feature>
<accession>F0XVH5</accession>
<keyword evidence="5 7" id="KW-1133">Transmembrane helix</keyword>
<feature type="transmembrane region" description="Helical" evidence="7">
    <location>
        <begin position="112"/>
        <end position="132"/>
    </location>
</feature>
<comment type="similarity">
    <text evidence="7">Belongs to the inorganic phosphate transporter (PiT) (TC 2.A.20) family.</text>
</comment>
<comment type="function">
    <text evidence="7">Sodium-phosphate symporter.</text>
</comment>
<keyword evidence="10" id="KW-1185">Reference proteome</keyword>
<keyword evidence="2 7" id="KW-0813">Transport</keyword>
<dbReference type="eggNOG" id="KOG2493">
    <property type="taxonomic scope" value="Eukaryota"/>
</dbReference>
<sequence>MPGLTLWTIAKGNIGISSALTVDSKLASPSALSSFLEMFSFPSMARGFGALLIITTVSEIMADRSTFEEQDFTWLIVCAGFLAFAAAFGIGANDVANSYATSVGSKAITIKQAVVLAAIFEFLGALLMGSSVSKTMRKGIADVECFDDNPGLLIYGMTCVILSVAIWLLLASYLEMPVSTTHSCVGGIIGMTLMARGSRCIIWNYNKNDQKDLKPLSFDDFPWLDGVAEIAVSWLLSPIASGLCAAVLYALTKYVILEGPNPYLFAKVAFPVVVFITVAINTCFIIIKGTKGQPKRFETQRLVREAEDGNLLPAIEVGCYVGLGAAGLAAILGVPLARSIDRGEGIADFTVRDAAPADPEAAAAPAPGESSASAFDKMKGYIGAQVTKDTHRDVQRVEKVASIHKNAKLHDAKAESFFRFVQVFTAIVASFSHGANDVANAMGPFSAAYVAYKKGKVVPKHEMDPDTMMWILALGGAGIVVGLATYGYKIMNAMGVKMIAITPSRGYCIELGAALVVIYGTAQGWPLSTTHCQVGAIVAVGLFEGTDGVNLKLFAKTCFGWIITLVVVGCSTAVLEDEGGMAAMDDGRFFIDRDGDIFGLVLDYLRSAGESVPQFDPETLRRLRIDADARRRVFLFYGLEDLARQCDENLAALERERGREKEPVVVRVLQQSNAAAAEEETDAPPMPLKRRRSEAVEALGEDVFGADDF</sequence>
<keyword evidence="6 7" id="KW-0472">Membrane</keyword>
<feature type="transmembrane region" description="Helical" evidence="7">
    <location>
        <begin position="468"/>
        <end position="488"/>
    </location>
</feature>
<dbReference type="EMBL" id="GL833120">
    <property type="protein sequence ID" value="EGB12603.1"/>
    <property type="molecule type" value="Genomic_DNA"/>
</dbReference>
<evidence type="ECO:0000256" key="7">
    <source>
        <dbReference type="RuleBase" id="RU363058"/>
    </source>
</evidence>
<feature type="transmembrane region" description="Helical" evidence="7">
    <location>
        <begin position="417"/>
        <end position="435"/>
    </location>
</feature>